<protein>
    <submittedName>
        <fullName evidence="3">Endophilin-B1-like</fullName>
    </submittedName>
</protein>
<feature type="compositionally biased region" description="Polar residues" evidence="1">
    <location>
        <begin position="352"/>
        <end position="365"/>
    </location>
</feature>
<feature type="compositionally biased region" description="Basic and acidic residues" evidence="1">
    <location>
        <begin position="368"/>
        <end position="379"/>
    </location>
</feature>
<dbReference type="SUPFAM" id="SSF103657">
    <property type="entry name" value="BAR/IMD domain-like"/>
    <property type="match status" value="1"/>
</dbReference>
<dbReference type="GO" id="GO:0005737">
    <property type="term" value="C:cytoplasm"/>
    <property type="evidence" value="ECO:0007669"/>
    <property type="project" value="InterPro"/>
</dbReference>
<dbReference type="Ensembl" id="ENSCSET00000005802.1">
    <property type="protein sequence ID" value="ENSCSEP00000005739.1"/>
    <property type="gene ID" value="ENSCSEG00000003705.1"/>
</dbReference>
<sequence length="406" mass="45334">MDLTRIAVDAGQFINRAIQYTGESLGQAEKTELDPTVEELLTRAETTKTCTDKIISQTEVLLQPNPGARLEDRLYEHLEWTVPPRPRVLELLGNEMTQAGLEIGSNTPYGSALLSCGEVQRQLSDAERKFVQSTNIHFLRPLRSFTEGEYRNIQDESRMLLNKRLDLDIAKSRLRKAHEAETEDRNLNANPVDIDYMSHVSYMFSFLRVRWLKMWAQQISQAEMELSICQCLFDRQLEITQRTLEGVDLAHTNHMRSLNDFVEAQASFFDQCNQAAGQLQKQLSSIPAVLCSNHWSSEVSVVNEPSGLNQAAPPPLNVHPLPDFDQDSWTLNPPHGLKKTPSSSSGPSQTQEPINNNSDELSATSGKVLDHVTRRRPEGEAAASEQPVEIGATTGEAENGPSPSSE</sequence>
<dbReference type="SMART" id="SM00721">
    <property type="entry name" value="BAR"/>
    <property type="match status" value="1"/>
</dbReference>
<evidence type="ECO:0000256" key="1">
    <source>
        <dbReference type="SAM" id="MobiDB-lite"/>
    </source>
</evidence>
<reference evidence="3" key="2">
    <citation type="submission" date="2025-08" db="UniProtKB">
        <authorList>
            <consortium name="Ensembl"/>
        </authorList>
    </citation>
    <scope>IDENTIFICATION</scope>
</reference>
<dbReference type="OrthoDB" id="14167at2759"/>
<proteinExistence type="predicted"/>
<organism evidence="3 4">
    <name type="scientific">Cynoglossus semilaevis</name>
    <name type="common">Tongue sole</name>
    <dbReference type="NCBI Taxonomy" id="244447"/>
    <lineage>
        <taxon>Eukaryota</taxon>
        <taxon>Metazoa</taxon>
        <taxon>Chordata</taxon>
        <taxon>Craniata</taxon>
        <taxon>Vertebrata</taxon>
        <taxon>Euteleostomi</taxon>
        <taxon>Actinopterygii</taxon>
        <taxon>Neopterygii</taxon>
        <taxon>Teleostei</taxon>
        <taxon>Neoteleostei</taxon>
        <taxon>Acanthomorphata</taxon>
        <taxon>Carangaria</taxon>
        <taxon>Pleuronectiformes</taxon>
        <taxon>Pleuronectoidei</taxon>
        <taxon>Cynoglossidae</taxon>
        <taxon>Cynoglossinae</taxon>
        <taxon>Cynoglossus</taxon>
    </lineage>
</organism>
<reference evidence="3 4" key="1">
    <citation type="journal article" date="2014" name="Nat. Genet.">
        <title>Whole-genome sequence of a flatfish provides insights into ZW sex chromosome evolution and adaptation to a benthic lifestyle.</title>
        <authorList>
            <person name="Chen S."/>
            <person name="Zhang G."/>
            <person name="Shao C."/>
            <person name="Huang Q."/>
            <person name="Liu G."/>
            <person name="Zhang P."/>
            <person name="Song W."/>
            <person name="An N."/>
            <person name="Chalopin D."/>
            <person name="Volff J.N."/>
            <person name="Hong Y."/>
            <person name="Li Q."/>
            <person name="Sha Z."/>
            <person name="Zhou H."/>
            <person name="Xie M."/>
            <person name="Yu Q."/>
            <person name="Liu Y."/>
            <person name="Xiang H."/>
            <person name="Wang N."/>
            <person name="Wu K."/>
            <person name="Yang C."/>
            <person name="Zhou Q."/>
            <person name="Liao X."/>
            <person name="Yang L."/>
            <person name="Hu Q."/>
            <person name="Zhang J."/>
            <person name="Meng L."/>
            <person name="Jin L."/>
            <person name="Tian Y."/>
            <person name="Lian J."/>
            <person name="Yang J."/>
            <person name="Miao G."/>
            <person name="Liu S."/>
            <person name="Liang Z."/>
            <person name="Yan F."/>
            <person name="Li Y."/>
            <person name="Sun B."/>
            <person name="Zhang H."/>
            <person name="Zhang J."/>
            <person name="Zhu Y."/>
            <person name="Du M."/>
            <person name="Zhao Y."/>
            <person name="Schartl M."/>
            <person name="Tang Q."/>
            <person name="Wang J."/>
        </authorList>
    </citation>
    <scope>NUCLEOTIDE SEQUENCE</scope>
</reference>
<dbReference type="GeneTree" id="ENSGT00940000155667"/>
<dbReference type="GeneID" id="103379043"/>
<dbReference type="Proteomes" id="UP000265120">
    <property type="component" value="Chromosome 1"/>
</dbReference>
<feature type="compositionally biased region" description="Low complexity" evidence="1">
    <location>
        <begin position="339"/>
        <end position="351"/>
    </location>
</feature>
<dbReference type="OMA" id="HEANEPI"/>
<dbReference type="InterPro" id="IPR027267">
    <property type="entry name" value="AH/BAR_dom_sf"/>
</dbReference>
<dbReference type="PROSITE" id="PS51021">
    <property type="entry name" value="BAR"/>
    <property type="match status" value="1"/>
</dbReference>
<dbReference type="InterPro" id="IPR004148">
    <property type="entry name" value="BAR_dom"/>
</dbReference>
<dbReference type="Pfam" id="PF03114">
    <property type="entry name" value="BAR"/>
    <property type="match status" value="1"/>
</dbReference>
<accession>A0A3P8UVA1</accession>
<dbReference type="KEGG" id="csem:103379043"/>
<dbReference type="Gene3D" id="1.20.1270.60">
    <property type="entry name" value="Arfaptin homology (AH) domain/BAR domain"/>
    <property type="match status" value="1"/>
</dbReference>
<evidence type="ECO:0000313" key="3">
    <source>
        <dbReference type="Ensembl" id="ENSCSEP00000005739.1"/>
    </source>
</evidence>
<name>A0A3P8UVA1_CYNSE</name>
<reference evidence="3" key="3">
    <citation type="submission" date="2025-09" db="UniProtKB">
        <authorList>
            <consortium name="Ensembl"/>
        </authorList>
    </citation>
    <scope>IDENTIFICATION</scope>
</reference>
<feature type="domain" description="BAR" evidence="2">
    <location>
        <begin position="22"/>
        <end position="292"/>
    </location>
</feature>
<keyword evidence="4" id="KW-1185">Reference proteome</keyword>
<evidence type="ECO:0000313" key="4">
    <source>
        <dbReference type="Proteomes" id="UP000265120"/>
    </source>
</evidence>
<feature type="region of interest" description="Disordered" evidence="1">
    <location>
        <begin position="305"/>
        <end position="406"/>
    </location>
</feature>
<dbReference type="RefSeq" id="XP_008308680.1">
    <property type="nucleotide sequence ID" value="XM_008310458.3"/>
</dbReference>
<dbReference type="STRING" id="244447.ENSCSEP00000005739"/>
<evidence type="ECO:0000259" key="2">
    <source>
        <dbReference type="PROSITE" id="PS51021"/>
    </source>
</evidence>
<dbReference type="InParanoid" id="A0A3P8UVA1"/>
<dbReference type="AlphaFoldDB" id="A0A3P8UVA1"/>